<proteinExistence type="inferred from homology"/>
<feature type="transmembrane region" description="Helical" evidence="4">
    <location>
        <begin position="21"/>
        <end position="41"/>
    </location>
</feature>
<accession>A0AAF3J1W7</accession>
<organism evidence="6 7">
    <name type="scientific">Mesorhabditis belari</name>
    <dbReference type="NCBI Taxonomy" id="2138241"/>
    <lineage>
        <taxon>Eukaryota</taxon>
        <taxon>Metazoa</taxon>
        <taxon>Ecdysozoa</taxon>
        <taxon>Nematoda</taxon>
        <taxon>Chromadorea</taxon>
        <taxon>Rhabditida</taxon>
        <taxon>Rhabditina</taxon>
        <taxon>Rhabditomorpha</taxon>
        <taxon>Rhabditoidea</taxon>
        <taxon>Rhabditidae</taxon>
        <taxon>Mesorhabditinae</taxon>
        <taxon>Mesorhabditis</taxon>
    </lineage>
</organism>
<dbReference type="PANTHER" id="PTHR10983:SF19">
    <property type="entry name" value="PHOSPHOLIPID_GLYCEROL ACYLTRANSFERASE DOMAIN-CONTAINING PROTEIN"/>
    <property type="match status" value="1"/>
</dbReference>
<dbReference type="InterPro" id="IPR002123">
    <property type="entry name" value="Plipid/glycerol_acylTrfase"/>
</dbReference>
<dbReference type="InterPro" id="IPR032098">
    <property type="entry name" value="Acyltransf_C"/>
</dbReference>
<dbReference type="GO" id="GO:0016746">
    <property type="term" value="F:acyltransferase activity"/>
    <property type="evidence" value="ECO:0007669"/>
    <property type="project" value="UniProtKB-KW"/>
</dbReference>
<comment type="similarity">
    <text evidence="1">Belongs to the 1-acyl-sn-glycerol-3-phosphate acyltransferase family.</text>
</comment>
<evidence type="ECO:0000256" key="1">
    <source>
        <dbReference type="ARBA" id="ARBA00008655"/>
    </source>
</evidence>
<evidence type="ECO:0000259" key="5">
    <source>
        <dbReference type="SMART" id="SM00563"/>
    </source>
</evidence>
<keyword evidence="4" id="KW-1133">Transmembrane helix</keyword>
<dbReference type="Proteomes" id="UP000887575">
    <property type="component" value="Unassembled WGS sequence"/>
</dbReference>
<keyword evidence="3" id="KW-0012">Acyltransferase</keyword>
<protein>
    <submittedName>
        <fullName evidence="7">Phospholipid/glycerol acyltransferase domain-containing protein</fullName>
    </submittedName>
</protein>
<dbReference type="PANTHER" id="PTHR10983">
    <property type="entry name" value="1-ACYLGLYCEROL-3-PHOSPHATE ACYLTRANSFERASE-RELATED"/>
    <property type="match status" value="1"/>
</dbReference>
<dbReference type="Pfam" id="PF01553">
    <property type="entry name" value="Acyltransferase"/>
    <property type="match status" value="1"/>
</dbReference>
<dbReference type="GO" id="GO:0005783">
    <property type="term" value="C:endoplasmic reticulum"/>
    <property type="evidence" value="ECO:0007669"/>
    <property type="project" value="TreeGrafter"/>
</dbReference>
<feature type="transmembrane region" description="Helical" evidence="4">
    <location>
        <begin position="330"/>
        <end position="349"/>
    </location>
</feature>
<name>A0AAF3J1W7_9BILA</name>
<sequence length="392" mass="45960">MAEGEPPVVSRAASWKEQLKGWVFAAILYFSALFGVFYVLVPLSPLVFFSPSIFRHLTDRMIGLWLILPSGLLKLGYGSKVNVIGDAVDHSEPALIIMNHRTRLDWLFFWMGLYQQDPWLLTSEKITLKSILKYVPGAGWAMQINSYIFLERSFETDKSKLQRILNYFSQIGMNYQVLLFPEGTDKCPRATERSRVYAEKKGLVHYQYLLHPRVTGFVFMIQEMRKTDYIKYIYDVTVGFDDKIVQSEADFVLHGVVPKQVHFQTRKIPITELPTDDKELGQWLVKLWAEKEEKLKRFYLRESKEKTTFPNTANGQSWPMRNRDNHLQNIIIFVWIVVTSLWGIGYLFLPLQWIYSILCCSLMIGVYYRFGGWEWLAIDIFNQRMARKLKEN</sequence>
<dbReference type="SUPFAM" id="SSF69593">
    <property type="entry name" value="Glycerol-3-phosphate (1)-acyltransferase"/>
    <property type="match status" value="1"/>
</dbReference>
<keyword evidence="4" id="KW-0812">Transmembrane</keyword>
<evidence type="ECO:0000256" key="2">
    <source>
        <dbReference type="ARBA" id="ARBA00022679"/>
    </source>
</evidence>
<dbReference type="GO" id="GO:0036149">
    <property type="term" value="P:phosphatidylinositol acyl-chain remodeling"/>
    <property type="evidence" value="ECO:0007669"/>
    <property type="project" value="TreeGrafter"/>
</dbReference>
<dbReference type="Pfam" id="PF16076">
    <property type="entry name" value="Acyltransf_C"/>
    <property type="match status" value="1"/>
</dbReference>
<dbReference type="SMART" id="SM00563">
    <property type="entry name" value="PlsC"/>
    <property type="match status" value="1"/>
</dbReference>
<feature type="transmembrane region" description="Helical" evidence="4">
    <location>
        <begin position="355"/>
        <end position="378"/>
    </location>
</feature>
<reference evidence="7" key="1">
    <citation type="submission" date="2024-02" db="UniProtKB">
        <authorList>
            <consortium name="WormBaseParasite"/>
        </authorList>
    </citation>
    <scope>IDENTIFICATION</scope>
</reference>
<dbReference type="AlphaFoldDB" id="A0AAF3J1W7"/>
<evidence type="ECO:0000313" key="6">
    <source>
        <dbReference type="Proteomes" id="UP000887575"/>
    </source>
</evidence>
<feature type="transmembrane region" description="Helical" evidence="4">
    <location>
        <begin position="61"/>
        <end position="77"/>
    </location>
</feature>
<keyword evidence="2" id="KW-0808">Transferase</keyword>
<keyword evidence="6" id="KW-1185">Reference proteome</keyword>
<evidence type="ECO:0000256" key="4">
    <source>
        <dbReference type="SAM" id="Phobius"/>
    </source>
</evidence>
<evidence type="ECO:0000313" key="7">
    <source>
        <dbReference type="WBParaSite" id="MBELARI_LOCUS11024"/>
    </source>
</evidence>
<feature type="domain" description="Phospholipid/glycerol acyltransferase" evidence="5">
    <location>
        <begin position="94"/>
        <end position="218"/>
    </location>
</feature>
<keyword evidence="4" id="KW-0472">Membrane</keyword>
<dbReference type="CDD" id="cd07990">
    <property type="entry name" value="LPLAT_LCLAT1-like"/>
    <property type="match status" value="1"/>
</dbReference>
<evidence type="ECO:0000256" key="3">
    <source>
        <dbReference type="ARBA" id="ARBA00023315"/>
    </source>
</evidence>
<dbReference type="WBParaSite" id="MBELARI_LOCUS11024">
    <property type="protein sequence ID" value="MBELARI_LOCUS11024"/>
    <property type="gene ID" value="MBELARI_LOCUS11024"/>
</dbReference>